<dbReference type="Pfam" id="PF20215">
    <property type="entry name" value="DUF6575"/>
    <property type="match status" value="1"/>
</dbReference>
<keyword evidence="3" id="KW-1185">Reference proteome</keyword>
<comment type="caution">
    <text evidence="2">The sequence shown here is derived from an EMBL/GenBank/DDBJ whole genome shotgun (WGS) entry which is preliminary data.</text>
</comment>
<accession>A0A0A6PHY2</accession>
<reference evidence="2 3" key="1">
    <citation type="journal article" date="2016" name="Front. Microbiol.">
        <title>Single-Cell (Meta-)Genomics of a Dimorphic Candidatus Thiomargarita nelsonii Reveals Genomic Plasticity.</title>
        <authorList>
            <person name="Flood B.E."/>
            <person name="Fliss P."/>
            <person name="Jones D.S."/>
            <person name="Dick G.J."/>
            <person name="Jain S."/>
            <person name="Kaster A.K."/>
            <person name="Winkel M."/>
            <person name="Mussmann M."/>
            <person name="Bailey J."/>
        </authorList>
    </citation>
    <scope>NUCLEOTIDE SEQUENCE [LARGE SCALE GENOMIC DNA]</scope>
    <source>
        <strain evidence="2">Hydrate Ridge</strain>
    </source>
</reference>
<organism evidence="2 3">
    <name type="scientific">Candidatus Thiomargarita nelsonii</name>
    <dbReference type="NCBI Taxonomy" id="1003181"/>
    <lineage>
        <taxon>Bacteria</taxon>
        <taxon>Pseudomonadati</taxon>
        <taxon>Pseudomonadota</taxon>
        <taxon>Gammaproteobacteria</taxon>
        <taxon>Thiotrichales</taxon>
        <taxon>Thiotrichaceae</taxon>
        <taxon>Thiomargarita</taxon>
    </lineage>
</organism>
<sequence>MRRIIQHQETLIYYDSPQLFVAYDQFNTQYLGLLVECTEHFDKFLCVPVTALKLKDFFSGSVELRKIYENPESEELFYAQVVGEIKDIQLIPLDSLLEDWLPAHDFYFKKDKEPENIVESRPVNINPYWKY</sequence>
<proteinExistence type="predicted"/>
<evidence type="ECO:0000259" key="1">
    <source>
        <dbReference type="Pfam" id="PF20215"/>
    </source>
</evidence>
<evidence type="ECO:0000313" key="3">
    <source>
        <dbReference type="Proteomes" id="UP000030428"/>
    </source>
</evidence>
<dbReference type="InterPro" id="IPR046482">
    <property type="entry name" value="DUF6575"/>
</dbReference>
<gene>
    <name evidence="2" type="ORF">PN36_02305</name>
</gene>
<name>A0A0A6PHY2_9GAMM</name>
<evidence type="ECO:0000313" key="2">
    <source>
        <dbReference type="EMBL" id="KHD06753.1"/>
    </source>
</evidence>
<dbReference type="EMBL" id="JSZA02000005">
    <property type="protein sequence ID" value="KHD06753.1"/>
    <property type="molecule type" value="Genomic_DNA"/>
</dbReference>
<dbReference type="Proteomes" id="UP000030428">
    <property type="component" value="Unassembled WGS sequence"/>
</dbReference>
<protein>
    <recommendedName>
        <fullName evidence="1">DUF6575 domain-containing protein</fullName>
    </recommendedName>
</protein>
<dbReference type="AlphaFoldDB" id="A0A0A6PHY2"/>
<feature type="domain" description="DUF6575" evidence="1">
    <location>
        <begin position="14"/>
        <end position="99"/>
    </location>
</feature>